<feature type="compositionally biased region" description="Basic and acidic residues" evidence="1">
    <location>
        <begin position="63"/>
        <end position="74"/>
    </location>
</feature>
<dbReference type="Proteomes" id="UP001515480">
    <property type="component" value="Unassembled WGS sequence"/>
</dbReference>
<dbReference type="EMBL" id="JBGBPQ010000012">
    <property type="protein sequence ID" value="KAL1515063.1"/>
    <property type="molecule type" value="Genomic_DNA"/>
</dbReference>
<proteinExistence type="predicted"/>
<name>A0AB34J5U3_PRYPA</name>
<evidence type="ECO:0008006" key="4">
    <source>
        <dbReference type="Google" id="ProtNLM"/>
    </source>
</evidence>
<sequence length="201" mass="20919">MNHPSGTSSAHANQSIADSLCAAEGSPAVPDGIHTPSKRVRLSDDGTASLVGHSLTTPATVAEPKHESLLEREVNLPPHGGADDSPAEPGLEGDVDPGAASEWHDPAEKVRVISAQVEQAVNTLNAHLQRQQGQLLAQLRIAVQPVVDRIHRKVARIRDLASFEDDAQALLESTASAAWATVTEVGPGGVAPPSLEEAAAM</sequence>
<evidence type="ECO:0000313" key="2">
    <source>
        <dbReference type="EMBL" id="KAL1515063.1"/>
    </source>
</evidence>
<evidence type="ECO:0000256" key="1">
    <source>
        <dbReference type="SAM" id="MobiDB-lite"/>
    </source>
</evidence>
<organism evidence="2 3">
    <name type="scientific">Prymnesium parvum</name>
    <name type="common">Toxic golden alga</name>
    <dbReference type="NCBI Taxonomy" id="97485"/>
    <lineage>
        <taxon>Eukaryota</taxon>
        <taxon>Haptista</taxon>
        <taxon>Haptophyta</taxon>
        <taxon>Prymnesiophyceae</taxon>
        <taxon>Prymnesiales</taxon>
        <taxon>Prymnesiaceae</taxon>
        <taxon>Prymnesium</taxon>
    </lineage>
</organism>
<protein>
    <recommendedName>
        <fullName evidence="4">Biogenesis of lysosome-related organelles complex 1 subunit 3</fullName>
    </recommendedName>
</protein>
<accession>A0AB34J5U3</accession>
<gene>
    <name evidence="2" type="ORF">AB1Y20_004128</name>
</gene>
<evidence type="ECO:0000313" key="3">
    <source>
        <dbReference type="Proteomes" id="UP001515480"/>
    </source>
</evidence>
<feature type="region of interest" description="Disordered" evidence="1">
    <location>
        <begin position="1"/>
        <end position="102"/>
    </location>
</feature>
<reference evidence="2 3" key="1">
    <citation type="journal article" date="2024" name="Science">
        <title>Giant polyketide synthase enzymes in the biosynthesis of giant marine polyether toxins.</title>
        <authorList>
            <person name="Fallon T.R."/>
            <person name="Shende V.V."/>
            <person name="Wierzbicki I.H."/>
            <person name="Pendleton A.L."/>
            <person name="Watervoot N.F."/>
            <person name="Auber R.P."/>
            <person name="Gonzalez D.J."/>
            <person name="Wisecaver J.H."/>
            <person name="Moore B.S."/>
        </authorList>
    </citation>
    <scope>NUCLEOTIDE SEQUENCE [LARGE SCALE GENOMIC DNA]</scope>
    <source>
        <strain evidence="2 3">12B1</strain>
    </source>
</reference>
<feature type="compositionally biased region" description="Polar residues" evidence="1">
    <location>
        <begin position="1"/>
        <end position="17"/>
    </location>
</feature>
<comment type="caution">
    <text evidence="2">The sequence shown here is derived from an EMBL/GenBank/DDBJ whole genome shotgun (WGS) entry which is preliminary data.</text>
</comment>
<dbReference type="AlphaFoldDB" id="A0AB34J5U3"/>
<keyword evidence="3" id="KW-1185">Reference proteome</keyword>